<keyword evidence="1" id="KW-0812">Transmembrane</keyword>
<reference evidence="2 3" key="1">
    <citation type="submission" date="2019-11" db="EMBL/GenBank/DDBJ databases">
        <title>Whole genome sequence of Oryza granulata.</title>
        <authorList>
            <person name="Li W."/>
        </authorList>
    </citation>
    <scope>NUCLEOTIDE SEQUENCE [LARGE SCALE GENOMIC DNA]</scope>
    <source>
        <strain evidence="3">cv. Menghai</strain>
        <tissue evidence="2">Leaf</tissue>
    </source>
</reference>
<feature type="transmembrane region" description="Helical" evidence="1">
    <location>
        <begin position="29"/>
        <end position="47"/>
    </location>
</feature>
<evidence type="ECO:0000313" key="3">
    <source>
        <dbReference type="Proteomes" id="UP000479710"/>
    </source>
</evidence>
<evidence type="ECO:0000313" key="2">
    <source>
        <dbReference type="EMBL" id="KAF0933331.1"/>
    </source>
</evidence>
<comment type="caution">
    <text evidence="2">The sequence shown here is derived from an EMBL/GenBank/DDBJ whole genome shotgun (WGS) entry which is preliminary data.</text>
</comment>
<protein>
    <submittedName>
        <fullName evidence="2">Uncharacterized protein</fullName>
    </submittedName>
</protein>
<keyword evidence="3" id="KW-1185">Reference proteome</keyword>
<sequence>MCPDQLEKKMFSNAIRDLLRLLHRRGRPVPLAWAAAGVAGVAMLSLLRRMTTRCSRGGSRANNEAADVEDMVSLLGDCHLGNTNFMSTSSCSLSSFSSNPPPHQGGELRACGHGEAIFFQANAHGEEGMTLFFACCNLPALPCPPMEGIN</sequence>
<dbReference type="Proteomes" id="UP000479710">
    <property type="component" value="Unassembled WGS sequence"/>
</dbReference>
<gene>
    <name evidence="2" type="ORF">E2562_017954</name>
</gene>
<dbReference type="Gene3D" id="2.20.25.10">
    <property type="match status" value="1"/>
</dbReference>
<proteinExistence type="predicted"/>
<keyword evidence="1" id="KW-1133">Transmembrane helix</keyword>
<name>A0A6G1F8Z7_9ORYZ</name>
<accession>A0A6G1F8Z7</accession>
<keyword evidence="1" id="KW-0472">Membrane</keyword>
<dbReference type="EMBL" id="SPHZ02000001">
    <property type="protein sequence ID" value="KAF0933331.1"/>
    <property type="molecule type" value="Genomic_DNA"/>
</dbReference>
<organism evidence="2 3">
    <name type="scientific">Oryza meyeriana var. granulata</name>
    <dbReference type="NCBI Taxonomy" id="110450"/>
    <lineage>
        <taxon>Eukaryota</taxon>
        <taxon>Viridiplantae</taxon>
        <taxon>Streptophyta</taxon>
        <taxon>Embryophyta</taxon>
        <taxon>Tracheophyta</taxon>
        <taxon>Spermatophyta</taxon>
        <taxon>Magnoliopsida</taxon>
        <taxon>Liliopsida</taxon>
        <taxon>Poales</taxon>
        <taxon>Poaceae</taxon>
        <taxon>BOP clade</taxon>
        <taxon>Oryzoideae</taxon>
        <taxon>Oryzeae</taxon>
        <taxon>Oryzinae</taxon>
        <taxon>Oryza</taxon>
        <taxon>Oryza meyeriana</taxon>
    </lineage>
</organism>
<dbReference type="AlphaFoldDB" id="A0A6G1F8Z7"/>
<evidence type="ECO:0000256" key="1">
    <source>
        <dbReference type="SAM" id="Phobius"/>
    </source>
</evidence>